<keyword evidence="4" id="KW-0119">Carbohydrate metabolism</keyword>
<dbReference type="Pfam" id="PF10503">
    <property type="entry name" value="Esterase_PHB"/>
    <property type="match status" value="1"/>
</dbReference>
<dbReference type="InterPro" id="IPR013783">
    <property type="entry name" value="Ig-like_fold"/>
</dbReference>
<protein>
    <recommendedName>
        <fullName evidence="7">Fibronectin type-III domain-containing protein</fullName>
    </recommendedName>
</protein>
<dbReference type="Pfam" id="PF00041">
    <property type="entry name" value="fn3"/>
    <property type="match status" value="1"/>
</dbReference>
<feature type="signal peptide" evidence="6">
    <location>
        <begin position="1"/>
        <end position="39"/>
    </location>
</feature>
<dbReference type="SUPFAM" id="SSF53474">
    <property type="entry name" value="alpha/beta-Hydrolases"/>
    <property type="match status" value="2"/>
</dbReference>
<dbReference type="InterPro" id="IPR036116">
    <property type="entry name" value="FN3_sf"/>
</dbReference>
<gene>
    <name evidence="8" type="ORF">GCM10010249_09130</name>
</gene>
<dbReference type="Proteomes" id="UP000654123">
    <property type="component" value="Unassembled WGS sequence"/>
</dbReference>
<dbReference type="GO" id="GO:0000272">
    <property type="term" value="P:polysaccharide catabolic process"/>
    <property type="evidence" value="ECO:0007669"/>
    <property type="project" value="UniProtKB-KW"/>
</dbReference>
<dbReference type="InterPro" id="IPR029058">
    <property type="entry name" value="AB_hydrolase_fold"/>
</dbReference>
<keyword evidence="9" id="KW-1185">Reference proteome</keyword>
<keyword evidence="2" id="KW-0378">Hydrolase</keyword>
<dbReference type="AlphaFoldDB" id="A0A918AZV7"/>
<keyword evidence="3" id="KW-0326">Glycosidase</keyword>
<dbReference type="PROSITE" id="PS51318">
    <property type="entry name" value="TAT"/>
    <property type="match status" value="1"/>
</dbReference>
<evidence type="ECO:0000256" key="1">
    <source>
        <dbReference type="ARBA" id="ARBA00022729"/>
    </source>
</evidence>
<proteinExistence type="predicted"/>
<evidence type="ECO:0000256" key="5">
    <source>
        <dbReference type="SAM" id="MobiDB-lite"/>
    </source>
</evidence>
<dbReference type="NCBIfam" id="TIGR01840">
    <property type="entry name" value="esterase_phb"/>
    <property type="match status" value="1"/>
</dbReference>
<evidence type="ECO:0000256" key="6">
    <source>
        <dbReference type="SAM" id="SignalP"/>
    </source>
</evidence>
<organism evidence="8 9">
    <name type="scientific">Streptomyces roseolilacinus</name>
    <dbReference type="NCBI Taxonomy" id="66904"/>
    <lineage>
        <taxon>Bacteria</taxon>
        <taxon>Bacillati</taxon>
        <taxon>Actinomycetota</taxon>
        <taxon>Actinomycetes</taxon>
        <taxon>Kitasatosporales</taxon>
        <taxon>Streptomycetaceae</taxon>
        <taxon>Streptomyces</taxon>
    </lineage>
</organism>
<dbReference type="InterPro" id="IPR006311">
    <property type="entry name" value="TAT_signal"/>
</dbReference>
<evidence type="ECO:0000256" key="4">
    <source>
        <dbReference type="ARBA" id="ARBA00023326"/>
    </source>
</evidence>
<dbReference type="Gene3D" id="3.40.50.1820">
    <property type="entry name" value="alpha/beta hydrolase"/>
    <property type="match status" value="1"/>
</dbReference>
<comment type="caution">
    <text evidence="8">The sequence shown here is derived from an EMBL/GenBank/DDBJ whole genome shotgun (WGS) entry which is preliminary data.</text>
</comment>
<name>A0A918AZV7_9ACTN</name>
<evidence type="ECO:0000259" key="7">
    <source>
        <dbReference type="PROSITE" id="PS50853"/>
    </source>
</evidence>
<dbReference type="InterPro" id="IPR010126">
    <property type="entry name" value="Esterase_phb"/>
</dbReference>
<dbReference type="GO" id="GO:0005576">
    <property type="term" value="C:extracellular region"/>
    <property type="evidence" value="ECO:0007669"/>
    <property type="project" value="InterPro"/>
</dbReference>
<dbReference type="SMART" id="SM00060">
    <property type="entry name" value="FN3"/>
    <property type="match status" value="1"/>
</dbReference>
<dbReference type="PANTHER" id="PTHR43037">
    <property type="entry name" value="UNNAMED PRODUCT-RELATED"/>
    <property type="match status" value="1"/>
</dbReference>
<keyword evidence="4" id="KW-0624">Polysaccharide degradation</keyword>
<dbReference type="EMBL" id="BMSV01000002">
    <property type="protein sequence ID" value="GGP93593.1"/>
    <property type="molecule type" value="Genomic_DNA"/>
</dbReference>
<dbReference type="InterPro" id="IPR003961">
    <property type="entry name" value="FN3_dom"/>
</dbReference>
<dbReference type="GO" id="GO:0016798">
    <property type="term" value="F:hydrolase activity, acting on glycosyl bonds"/>
    <property type="evidence" value="ECO:0007669"/>
    <property type="project" value="UniProtKB-KW"/>
</dbReference>
<dbReference type="PROSITE" id="PS50853">
    <property type="entry name" value="FN3"/>
    <property type="match status" value="1"/>
</dbReference>
<evidence type="ECO:0000256" key="2">
    <source>
        <dbReference type="ARBA" id="ARBA00022801"/>
    </source>
</evidence>
<keyword evidence="1 6" id="KW-0732">Signal</keyword>
<evidence type="ECO:0000313" key="8">
    <source>
        <dbReference type="EMBL" id="GGP93593.1"/>
    </source>
</evidence>
<dbReference type="InterPro" id="IPR050955">
    <property type="entry name" value="Plant_Biomass_Hydrol_Est"/>
</dbReference>
<feature type="domain" description="Fibronectin type-III" evidence="7">
    <location>
        <begin position="379"/>
        <end position="461"/>
    </location>
</feature>
<sequence>MGQHRPPHRSTRGRRAIEGVRRRVAAAAGALALATGLVAADPQASAAGLMAAGPQASAVAPVAAGPQASAAGLTQVTGFGTNPGNLSMYVYAPDALPSGAPLVVALHGCTQSAGDYHAHSGWPKYADLYGFALVFPQTSSANNGNSCFNWFEPGDSARDRGEALSIRQMVDAAVSRYGSDTRRVYVTGLSAGGAMTANLLAAYPDVFAGGAVASGLPAHCAGSVAAAYSCMYAPQDRTPAQWGALVRAAAPAGTTSWPRVAIWQGTADTTVRPANATELRDQWTDVWGVGQTPSRTRSLAGGTTLSIHDDASGRPAVEVYSVPGMGHGLAVDPGGGTGQCGTTGAYYLDAICSSHHTALFWGLDGGDGDGDQGTGALPAPTGLTVTATTDTTAALRWNAVAEATSYAVFRGGAKVGVTTSTAYTDTGLATGTTYGYSVAAVDSAGAAGALSPVVTATTTGFTPTCHTASNYDHTVAGRARESGGHTYAKGSDQPMGLWNTFVTHTLRQTSPGHYVIADSGCAVRAETTGEAPDDAVPHRRAPGPGR</sequence>
<dbReference type="Gene3D" id="2.60.40.10">
    <property type="entry name" value="Immunoglobulins"/>
    <property type="match status" value="1"/>
</dbReference>
<accession>A0A918AZV7</accession>
<evidence type="ECO:0000313" key="9">
    <source>
        <dbReference type="Proteomes" id="UP000654123"/>
    </source>
</evidence>
<reference evidence="8" key="1">
    <citation type="journal article" date="2014" name="Int. J. Syst. Evol. Microbiol.">
        <title>Complete genome sequence of Corynebacterium casei LMG S-19264T (=DSM 44701T), isolated from a smear-ripened cheese.</title>
        <authorList>
            <consortium name="US DOE Joint Genome Institute (JGI-PGF)"/>
            <person name="Walter F."/>
            <person name="Albersmeier A."/>
            <person name="Kalinowski J."/>
            <person name="Ruckert C."/>
        </authorList>
    </citation>
    <scope>NUCLEOTIDE SEQUENCE</scope>
    <source>
        <strain evidence="8">JCM 4335</strain>
    </source>
</reference>
<evidence type="ECO:0000256" key="3">
    <source>
        <dbReference type="ARBA" id="ARBA00023295"/>
    </source>
</evidence>
<feature type="region of interest" description="Disordered" evidence="5">
    <location>
        <begin position="527"/>
        <end position="546"/>
    </location>
</feature>
<dbReference type="PANTHER" id="PTHR43037:SF1">
    <property type="entry name" value="BLL1128 PROTEIN"/>
    <property type="match status" value="1"/>
</dbReference>
<feature type="chain" id="PRO_5039467179" description="Fibronectin type-III domain-containing protein" evidence="6">
    <location>
        <begin position="40"/>
        <end position="546"/>
    </location>
</feature>
<reference evidence="8" key="2">
    <citation type="submission" date="2020-09" db="EMBL/GenBank/DDBJ databases">
        <authorList>
            <person name="Sun Q."/>
            <person name="Ohkuma M."/>
        </authorList>
    </citation>
    <scope>NUCLEOTIDE SEQUENCE</scope>
    <source>
        <strain evidence="8">JCM 4335</strain>
    </source>
</reference>
<dbReference type="SUPFAM" id="SSF49265">
    <property type="entry name" value="Fibronectin type III"/>
    <property type="match status" value="1"/>
</dbReference>